<protein>
    <submittedName>
        <fullName evidence="2">Uncharacterized protein</fullName>
    </submittedName>
</protein>
<reference evidence="2 3" key="1">
    <citation type="submission" date="2024-01" db="EMBL/GenBank/DDBJ databases">
        <title>The genomes of 5 underutilized Papilionoideae crops provide insights into root nodulation and disease resistanc.</title>
        <authorList>
            <person name="Jiang F."/>
        </authorList>
    </citation>
    <scope>NUCLEOTIDE SEQUENCE [LARGE SCALE GENOMIC DNA]</scope>
    <source>
        <strain evidence="2">JINMINGXINNONG_FW02</strain>
        <tissue evidence="2">Leaves</tissue>
    </source>
</reference>
<feature type="compositionally biased region" description="Polar residues" evidence="1">
    <location>
        <begin position="18"/>
        <end position="39"/>
    </location>
</feature>
<dbReference type="EMBL" id="JAYMYR010000009">
    <property type="protein sequence ID" value="KAK7341079.1"/>
    <property type="molecule type" value="Genomic_DNA"/>
</dbReference>
<name>A0AAN9LV88_PHACN</name>
<organism evidence="2 3">
    <name type="scientific">Phaseolus coccineus</name>
    <name type="common">Scarlet runner bean</name>
    <name type="synonym">Phaseolus multiflorus</name>
    <dbReference type="NCBI Taxonomy" id="3886"/>
    <lineage>
        <taxon>Eukaryota</taxon>
        <taxon>Viridiplantae</taxon>
        <taxon>Streptophyta</taxon>
        <taxon>Embryophyta</taxon>
        <taxon>Tracheophyta</taxon>
        <taxon>Spermatophyta</taxon>
        <taxon>Magnoliopsida</taxon>
        <taxon>eudicotyledons</taxon>
        <taxon>Gunneridae</taxon>
        <taxon>Pentapetalae</taxon>
        <taxon>rosids</taxon>
        <taxon>fabids</taxon>
        <taxon>Fabales</taxon>
        <taxon>Fabaceae</taxon>
        <taxon>Papilionoideae</taxon>
        <taxon>50 kb inversion clade</taxon>
        <taxon>NPAAA clade</taxon>
        <taxon>indigoferoid/millettioid clade</taxon>
        <taxon>Phaseoleae</taxon>
        <taxon>Phaseolus</taxon>
    </lineage>
</organism>
<dbReference type="Proteomes" id="UP001374584">
    <property type="component" value="Unassembled WGS sequence"/>
</dbReference>
<feature type="region of interest" description="Disordered" evidence="1">
    <location>
        <begin position="1"/>
        <end position="53"/>
    </location>
</feature>
<feature type="compositionally biased region" description="Basic and acidic residues" evidence="1">
    <location>
        <begin position="1"/>
        <end position="17"/>
    </location>
</feature>
<comment type="caution">
    <text evidence="2">The sequence shown here is derived from an EMBL/GenBank/DDBJ whole genome shotgun (WGS) entry which is preliminary data.</text>
</comment>
<evidence type="ECO:0000256" key="1">
    <source>
        <dbReference type="SAM" id="MobiDB-lite"/>
    </source>
</evidence>
<proteinExistence type="predicted"/>
<dbReference type="AlphaFoldDB" id="A0AAN9LV88"/>
<accession>A0AAN9LV88</accession>
<keyword evidence="3" id="KW-1185">Reference proteome</keyword>
<evidence type="ECO:0000313" key="2">
    <source>
        <dbReference type="EMBL" id="KAK7341079.1"/>
    </source>
</evidence>
<gene>
    <name evidence="2" type="ORF">VNO80_24003</name>
</gene>
<sequence length="96" mass="11066">MGLKKEENEDDDKEMRGTRTQWNGNDEGKSGNSSWSFKNGSRVGLNHGNTENRGLSSELKFERLSLIPIHDGGVRNHNLHRPNCNCRRRSTFLKRR</sequence>
<evidence type="ECO:0000313" key="3">
    <source>
        <dbReference type="Proteomes" id="UP001374584"/>
    </source>
</evidence>